<comment type="caution">
    <text evidence="1">The sequence shown here is derived from an EMBL/GenBank/DDBJ whole genome shotgun (WGS) entry which is preliminary data.</text>
</comment>
<reference evidence="2" key="1">
    <citation type="journal article" date="2019" name="Int. J. Syst. Evol. Microbiol.">
        <title>The Global Catalogue of Microorganisms (GCM) 10K type strain sequencing project: providing services to taxonomists for standard genome sequencing and annotation.</title>
        <authorList>
            <consortium name="The Broad Institute Genomics Platform"/>
            <consortium name="The Broad Institute Genome Sequencing Center for Infectious Disease"/>
            <person name="Wu L."/>
            <person name="Ma J."/>
        </authorList>
    </citation>
    <scope>NUCLEOTIDE SEQUENCE [LARGE SCALE GENOMIC DNA]</scope>
    <source>
        <strain evidence="2">JCM 9458</strain>
    </source>
</reference>
<name>A0ABP6T118_9ACTN</name>
<sequence length="185" mass="20788">MTDDSWMELDQAAAWLVGQFRPLLTELTGAAGQDVRLPPGPAFAPWDESLWFCDDVSADDRVALLRNVDLVERVWSTLASAGWTVRVRCPECGEALIALTTTRRSGRELWWECGACGWLGVQYPEDQQLRRMRRLEGAESDCVFCGEDGTNAASCETYEYRGERADWLVCLYCGRSHTRLASPES</sequence>
<evidence type="ECO:0000313" key="2">
    <source>
        <dbReference type="Proteomes" id="UP001501676"/>
    </source>
</evidence>
<proteinExistence type="predicted"/>
<organism evidence="1 2">
    <name type="scientific">Cryptosporangium minutisporangium</name>
    <dbReference type="NCBI Taxonomy" id="113569"/>
    <lineage>
        <taxon>Bacteria</taxon>
        <taxon>Bacillati</taxon>
        <taxon>Actinomycetota</taxon>
        <taxon>Actinomycetes</taxon>
        <taxon>Cryptosporangiales</taxon>
        <taxon>Cryptosporangiaceae</taxon>
        <taxon>Cryptosporangium</taxon>
    </lineage>
</organism>
<dbReference type="EMBL" id="BAAAYN010000029">
    <property type="protein sequence ID" value="GAA3390490.1"/>
    <property type="molecule type" value="Genomic_DNA"/>
</dbReference>
<protein>
    <submittedName>
        <fullName evidence="1">Uncharacterized protein</fullName>
    </submittedName>
</protein>
<dbReference type="RefSeq" id="WP_345730117.1">
    <property type="nucleotide sequence ID" value="NZ_BAAAYN010000029.1"/>
</dbReference>
<dbReference type="Proteomes" id="UP001501676">
    <property type="component" value="Unassembled WGS sequence"/>
</dbReference>
<gene>
    <name evidence="1" type="ORF">GCM10020369_44630</name>
</gene>
<keyword evidence="2" id="KW-1185">Reference proteome</keyword>
<evidence type="ECO:0000313" key="1">
    <source>
        <dbReference type="EMBL" id="GAA3390490.1"/>
    </source>
</evidence>
<accession>A0ABP6T118</accession>